<protein>
    <submittedName>
        <fullName evidence="3">Uncharacterized protein</fullName>
    </submittedName>
</protein>
<feature type="compositionally biased region" description="Acidic residues" evidence="1">
    <location>
        <begin position="73"/>
        <end position="89"/>
    </location>
</feature>
<feature type="transmembrane region" description="Helical" evidence="2">
    <location>
        <begin position="20"/>
        <end position="45"/>
    </location>
</feature>
<keyword evidence="4" id="KW-1185">Reference proteome</keyword>
<proteinExistence type="predicted"/>
<keyword evidence="2" id="KW-0472">Membrane</keyword>
<evidence type="ECO:0000313" key="3">
    <source>
        <dbReference type="EMBL" id="UOE26528.1"/>
    </source>
</evidence>
<dbReference type="Proteomes" id="UP000831304">
    <property type="component" value="Chromosome"/>
</dbReference>
<dbReference type="RefSeq" id="WP_243569349.1">
    <property type="nucleotide sequence ID" value="NZ_BAAARD010000005.1"/>
</dbReference>
<name>A0ABY4ATT4_9MICO</name>
<sequence>MSHEDPFASRPRHPALPAAGWVVLAIAAPLALLLSMIGVLSLAAVSATVSARADEIRAGADPGAGFSGTEGWPEPEAESEPEPDVEPEVEPSRQYPPGTIGLDDAVEFGAAPVWSETEPGWWDPIDGVAPDTLAFSGWQPVCEVYLRSGPESVVGDPAGGDRAASEAMAATAIGERLAAEQGEEIGTRAQSSRALALGSWTSEAKLEFWRTDTRYRVGDTEHTLAVFARVDADGTGGYATATYDCLVAPNAGPPMTGMLTLDFVLDYD</sequence>
<keyword evidence="2" id="KW-1133">Transmembrane helix</keyword>
<gene>
    <name evidence="3" type="ORF">MTP13_01740</name>
</gene>
<dbReference type="EMBL" id="CP094533">
    <property type="protein sequence ID" value="UOE26528.1"/>
    <property type="molecule type" value="Genomic_DNA"/>
</dbReference>
<evidence type="ECO:0000256" key="2">
    <source>
        <dbReference type="SAM" id="Phobius"/>
    </source>
</evidence>
<accession>A0ABY4ATT4</accession>
<keyword evidence="2" id="KW-0812">Transmembrane</keyword>
<reference evidence="3 4" key="1">
    <citation type="submission" date="2022-03" db="EMBL/GenBank/DDBJ databases">
        <title>Agromyces sp. isolated from the gut of P. brevitarsis seulensis larvae.</title>
        <authorList>
            <person name="Won M."/>
            <person name="Kwon S.-W."/>
        </authorList>
    </citation>
    <scope>NUCLEOTIDE SEQUENCE [LARGE SCALE GENOMIC DNA]</scope>
    <source>
        <strain evidence="3 4">KACC 16215</strain>
    </source>
</reference>
<evidence type="ECO:0000256" key="1">
    <source>
        <dbReference type="SAM" id="MobiDB-lite"/>
    </source>
</evidence>
<organism evidence="3 4">
    <name type="scientific">Agromyces soli</name>
    <dbReference type="NCBI Taxonomy" id="659012"/>
    <lineage>
        <taxon>Bacteria</taxon>
        <taxon>Bacillati</taxon>
        <taxon>Actinomycetota</taxon>
        <taxon>Actinomycetes</taxon>
        <taxon>Micrococcales</taxon>
        <taxon>Microbacteriaceae</taxon>
        <taxon>Agromyces</taxon>
    </lineage>
</organism>
<evidence type="ECO:0000313" key="4">
    <source>
        <dbReference type="Proteomes" id="UP000831304"/>
    </source>
</evidence>
<feature type="region of interest" description="Disordered" evidence="1">
    <location>
        <begin position="58"/>
        <end position="101"/>
    </location>
</feature>